<dbReference type="Pfam" id="PF08501">
    <property type="entry name" value="Shikimate_dh_N"/>
    <property type="match status" value="1"/>
</dbReference>
<dbReference type="InterPro" id="IPR041121">
    <property type="entry name" value="SDH_C"/>
</dbReference>
<evidence type="ECO:0000256" key="6">
    <source>
        <dbReference type="ARBA" id="ARBA00023141"/>
    </source>
</evidence>
<sequence>MTAPPLWNMTMHALPRYAVFGNPAAHSKSPQIHQQFALQEGVDIEYGRICADIGGFAQAVSTFFETGGCGANVTVPFKQEAFHLADEHSDRALAAGAVNTLVWLEDGRIRGDNTDGIGLANDITQVKNIAIEGKTILLLGAGGAVRGVIPVLKEHRPARIVIANRTRAKAEELARLFGIEAVPMADVNGGFDIIINGTSGGLSGQLPAVSPKIFRDCRLAYDMVYGEAAKPFLDFARQSGAKKTADGLGMLVGQAAASYALWRGFKPDIRPVIEHMKAL</sequence>
<feature type="binding site" evidence="8">
    <location>
        <position position="74"/>
    </location>
    <ligand>
        <name>shikimate</name>
        <dbReference type="ChEBI" id="CHEBI:36208"/>
    </ligand>
</feature>
<evidence type="ECO:0000256" key="7">
    <source>
        <dbReference type="ARBA" id="ARBA00049442"/>
    </source>
</evidence>
<dbReference type="NCBIfam" id="TIGR00507">
    <property type="entry name" value="aroE"/>
    <property type="match status" value="1"/>
</dbReference>
<dbReference type="AlphaFoldDB" id="A0AA44UB26"/>
<evidence type="ECO:0000256" key="1">
    <source>
        <dbReference type="ARBA" id="ARBA00004871"/>
    </source>
</evidence>
<keyword evidence="6 8" id="KW-0057">Aromatic amino acid biosynthesis</keyword>
<dbReference type="Pfam" id="PF01488">
    <property type="entry name" value="Shikimate_DH"/>
    <property type="match status" value="1"/>
</dbReference>
<feature type="binding site" evidence="8">
    <location>
        <position position="247"/>
    </location>
    <ligand>
        <name>NADP(+)</name>
        <dbReference type="ChEBI" id="CHEBI:58349"/>
    </ligand>
</feature>
<evidence type="ECO:0000256" key="3">
    <source>
        <dbReference type="ARBA" id="ARBA00022605"/>
    </source>
</evidence>
<dbReference type="FunFam" id="3.40.50.10860:FF:000006">
    <property type="entry name" value="Shikimate dehydrogenase (NADP(+))"/>
    <property type="match status" value="1"/>
</dbReference>
<proteinExistence type="inferred from homology"/>
<dbReference type="GO" id="GO:0004764">
    <property type="term" value="F:shikimate 3-dehydrogenase (NADP+) activity"/>
    <property type="evidence" value="ECO:0007669"/>
    <property type="project" value="UniProtKB-UniRule"/>
</dbReference>
<feature type="domain" description="SDH C-terminal" evidence="11">
    <location>
        <begin position="247"/>
        <end position="275"/>
    </location>
</feature>
<dbReference type="SUPFAM" id="SSF51735">
    <property type="entry name" value="NAD(P)-binding Rossmann-fold domains"/>
    <property type="match status" value="1"/>
</dbReference>
<dbReference type="Gene3D" id="3.40.50.10860">
    <property type="entry name" value="Leucine Dehydrogenase, chain A, domain 1"/>
    <property type="match status" value="1"/>
</dbReference>
<comment type="catalytic activity">
    <reaction evidence="7 8">
        <text>shikimate + NADP(+) = 3-dehydroshikimate + NADPH + H(+)</text>
        <dbReference type="Rhea" id="RHEA:17737"/>
        <dbReference type="ChEBI" id="CHEBI:15378"/>
        <dbReference type="ChEBI" id="CHEBI:16630"/>
        <dbReference type="ChEBI" id="CHEBI:36208"/>
        <dbReference type="ChEBI" id="CHEBI:57783"/>
        <dbReference type="ChEBI" id="CHEBI:58349"/>
        <dbReference type="EC" id="1.1.1.25"/>
    </reaction>
</comment>
<dbReference type="GO" id="GO:0009423">
    <property type="term" value="P:chorismate biosynthetic process"/>
    <property type="evidence" value="ECO:0007669"/>
    <property type="project" value="UniProtKB-UniRule"/>
</dbReference>
<dbReference type="InterPro" id="IPR046346">
    <property type="entry name" value="Aminoacid_DH-like_N_sf"/>
</dbReference>
<feature type="binding site" evidence="8">
    <location>
        <position position="225"/>
    </location>
    <ligand>
        <name>shikimate</name>
        <dbReference type="ChEBI" id="CHEBI:36208"/>
    </ligand>
</feature>
<evidence type="ECO:0000256" key="5">
    <source>
        <dbReference type="ARBA" id="ARBA00023002"/>
    </source>
</evidence>
<comment type="subunit">
    <text evidence="8">Homodimer.</text>
</comment>
<dbReference type="Gene3D" id="3.40.50.720">
    <property type="entry name" value="NAD(P)-binding Rossmann-like Domain"/>
    <property type="match status" value="1"/>
</dbReference>
<feature type="domain" description="Quinate/shikimate 5-dehydrogenase/glutamyl-tRNA reductase" evidence="9">
    <location>
        <begin position="130"/>
        <end position="199"/>
    </location>
</feature>
<dbReference type="PANTHER" id="PTHR21089:SF1">
    <property type="entry name" value="BIFUNCTIONAL 3-DEHYDROQUINATE DEHYDRATASE_SHIKIMATE DEHYDROGENASE, CHLOROPLASTIC"/>
    <property type="match status" value="1"/>
</dbReference>
<comment type="similarity">
    <text evidence="8">Belongs to the shikimate dehydrogenase family.</text>
</comment>
<keyword evidence="5 8" id="KW-0560">Oxidoreductase</keyword>
<gene>
    <name evidence="8" type="primary">aroE</name>
    <name evidence="12" type="ORF">N776_00175</name>
</gene>
<dbReference type="EC" id="1.1.1.25" evidence="2 8"/>
<name>A0AA44UB26_NEIGO</name>
<dbReference type="GO" id="GO:0050661">
    <property type="term" value="F:NADP binding"/>
    <property type="evidence" value="ECO:0007669"/>
    <property type="project" value="InterPro"/>
</dbReference>
<accession>A0AA44UB26</accession>
<evidence type="ECO:0000259" key="9">
    <source>
        <dbReference type="Pfam" id="PF01488"/>
    </source>
</evidence>
<dbReference type="Proteomes" id="UP000223296">
    <property type="component" value="Unassembled WGS sequence"/>
</dbReference>
<dbReference type="InterPro" id="IPR011342">
    <property type="entry name" value="Shikimate_DH"/>
</dbReference>
<protein>
    <recommendedName>
        <fullName evidence="2 8">Shikimate dehydrogenase (NADP(+))</fullName>
        <shortName evidence="8">SDH</shortName>
        <ecNumber evidence="2 8">1.1.1.25</ecNumber>
    </recommendedName>
</protein>
<evidence type="ECO:0000259" key="11">
    <source>
        <dbReference type="Pfam" id="PF18317"/>
    </source>
</evidence>
<reference evidence="12 13" key="1">
    <citation type="submission" date="2013-08" db="EMBL/GenBank/DDBJ databases">
        <authorList>
            <person name="Trees D."/>
        </authorList>
    </citation>
    <scope>NUCLEOTIDE SEQUENCE [LARGE SCALE GENOMIC DNA]</scope>
    <source>
        <strain evidence="12 13">3502</strain>
    </source>
</reference>
<evidence type="ECO:0000256" key="2">
    <source>
        <dbReference type="ARBA" id="ARBA00012962"/>
    </source>
</evidence>
<evidence type="ECO:0000313" key="12">
    <source>
        <dbReference type="EMBL" id="PHJ36570.1"/>
    </source>
</evidence>
<feature type="domain" description="Shikimate dehydrogenase substrate binding N-terminal" evidence="10">
    <location>
        <begin position="19"/>
        <end position="101"/>
    </location>
</feature>
<dbReference type="PANTHER" id="PTHR21089">
    <property type="entry name" value="SHIKIMATE DEHYDROGENASE"/>
    <property type="match status" value="1"/>
</dbReference>
<dbReference type="InterPro" id="IPR036291">
    <property type="entry name" value="NAD(P)-bd_dom_sf"/>
</dbReference>
<dbReference type="CDD" id="cd01065">
    <property type="entry name" value="NAD_bind_Shikimate_DH"/>
    <property type="match status" value="1"/>
</dbReference>
<feature type="binding site" evidence="8">
    <location>
        <position position="99"/>
    </location>
    <ligand>
        <name>shikimate</name>
        <dbReference type="ChEBI" id="CHEBI:36208"/>
    </ligand>
</feature>
<comment type="function">
    <text evidence="8">Involved in the biosynthesis of the chorismate, which leads to the biosynthesis of aromatic amino acids. Catalyzes the reversible NADPH linked reduction of 3-dehydroshikimate (DHSA) to yield shikimate (SA).</text>
</comment>
<dbReference type="NCBIfam" id="NF001310">
    <property type="entry name" value="PRK00258.1-2"/>
    <property type="match status" value="1"/>
</dbReference>
<feature type="binding site" evidence="8">
    <location>
        <position position="90"/>
    </location>
    <ligand>
        <name>NADP(+)</name>
        <dbReference type="ChEBI" id="CHEBI:58349"/>
    </ligand>
</feature>
<dbReference type="InterPro" id="IPR022893">
    <property type="entry name" value="Shikimate_DH_fam"/>
</dbReference>
<feature type="binding site" evidence="8">
    <location>
        <position position="254"/>
    </location>
    <ligand>
        <name>shikimate</name>
        <dbReference type="ChEBI" id="CHEBI:36208"/>
    </ligand>
</feature>
<evidence type="ECO:0000313" key="13">
    <source>
        <dbReference type="Proteomes" id="UP000223296"/>
    </source>
</evidence>
<feature type="binding site" evidence="8">
    <location>
        <position position="115"/>
    </location>
    <ligand>
        <name>shikimate</name>
        <dbReference type="ChEBI" id="CHEBI:36208"/>
    </ligand>
</feature>
<feature type="binding site" evidence="8">
    <location>
        <begin position="27"/>
        <end position="29"/>
    </location>
    <ligand>
        <name>shikimate</name>
        <dbReference type="ChEBI" id="CHEBI:36208"/>
    </ligand>
</feature>
<comment type="pathway">
    <text evidence="1 8">Metabolic intermediate biosynthesis; chorismate biosynthesis; chorismate from D-erythrose 4-phosphate and phosphoenolpyruvate: step 4/7.</text>
</comment>
<dbReference type="SUPFAM" id="SSF53223">
    <property type="entry name" value="Aminoacid dehydrogenase-like, N-terminal domain"/>
    <property type="match status" value="1"/>
</dbReference>
<comment type="caution">
    <text evidence="12">The sequence shown here is derived from an EMBL/GenBank/DDBJ whole genome shotgun (WGS) entry which is preliminary data.</text>
</comment>
<feature type="binding site" evidence="8">
    <location>
        <begin position="140"/>
        <end position="144"/>
    </location>
    <ligand>
        <name>NADP(+)</name>
        <dbReference type="ChEBI" id="CHEBI:58349"/>
    </ligand>
</feature>
<dbReference type="GO" id="GO:0005829">
    <property type="term" value="C:cytosol"/>
    <property type="evidence" value="ECO:0007669"/>
    <property type="project" value="TreeGrafter"/>
</dbReference>
<dbReference type="GO" id="GO:0008652">
    <property type="term" value="P:amino acid biosynthetic process"/>
    <property type="evidence" value="ECO:0007669"/>
    <property type="project" value="UniProtKB-KW"/>
</dbReference>
<organism evidence="12 13">
    <name type="scientific">Neisseria gonorrhoeae 3502</name>
    <dbReference type="NCBI Taxonomy" id="1193404"/>
    <lineage>
        <taxon>Bacteria</taxon>
        <taxon>Pseudomonadati</taxon>
        <taxon>Pseudomonadota</taxon>
        <taxon>Betaproteobacteria</taxon>
        <taxon>Neisseriales</taxon>
        <taxon>Neisseriaceae</taxon>
        <taxon>Neisseria</taxon>
    </lineage>
</organism>
<dbReference type="Pfam" id="PF18317">
    <property type="entry name" value="SDH_C"/>
    <property type="match status" value="1"/>
</dbReference>
<dbReference type="InterPro" id="IPR006151">
    <property type="entry name" value="Shikm_DH/Glu-tRNA_Rdtase"/>
</dbReference>
<keyword evidence="4 8" id="KW-0521">NADP</keyword>
<dbReference type="HAMAP" id="MF_00222">
    <property type="entry name" value="Shikimate_DH_AroE"/>
    <property type="match status" value="1"/>
</dbReference>
<dbReference type="InterPro" id="IPR013708">
    <property type="entry name" value="Shikimate_DH-bd_N"/>
</dbReference>
<evidence type="ECO:0000259" key="10">
    <source>
        <dbReference type="Pfam" id="PF08501"/>
    </source>
</evidence>
<feature type="binding site" evidence="8">
    <location>
        <begin position="164"/>
        <end position="169"/>
    </location>
    <ligand>
        <name>NADP(+)</name>
        <dbReference type="ChEBI" id="CHEBI:58349"/>
    </ligand>
</feature>
<dbReference type="GO" id="GO:0019632">
    <property type="term" value="P:shikimate metabolic process"/>
    <property type="evidence" value="ECO:0007669"/>
    <property type="project" value="InterPro"/>
</dbReference>
<evidence type="ECO:0000256" key="4">
    <source>
        <dbReference type="ARBA" id="ARBA00022857"/>
    </source>
</evidence>
<keyword evidence="3 8" id="KW-0028">Amino-acid biosynthesis</keyword>
<dbReference type="EMBL" id="AVBE01000001">
    <property type="protein sequence ID" value="PHJ36570.1"/>
    <property type="molecule type" value="Genomic_DNA"/>
</dbReference>
<feature type="binding site" evidence="8">
    <location>
        <position position="223"/>
    </location>
    <ligand>
        <name>NADP(+)</name>
        <dbReference type="ChEBI" id="CHEBI:58349"/>
    </ligand>
</feature>
<feature type="active site" description="Proton acceptor" evidence="8">
    <location>
        <position position="78"/>
    </location>
</feature>
<evidence type="ECO:0000256" key="8">
    <source>
        <dbReference type="HAMAP-Rule" id="MF_00222"/>
    </source>
</evidence>
<dbReference type="GO" id="GO:0009073">
    <property type="term" value="P:aromatic amino acid family biosynthetic process"/>
    <property type="evidence" value="ECO:0007669"/>
    <property type="project" value="UniProtKB-KW"/>
</dbReference>